<name>A0AAQ4QLX3_GASAC</name>
<proteinExistence type="predicted"/>
<evidence type="ECO:0000259" key="2">
    <source>
        <dbReference type="PROSITE" id="PS50994"/>
    </source>
</evidence>
<keyword evidence="4" id="KW-1185">Reference proteome</keyword>
<dbReference type="GO" id="GO:0015074">
    <property type="term" value="P:DNA integration"/>
    <property type="evidence" value="ECO:0007669"/>
    <property type="project" value="InterPro"/>
</dbReference>
<reference evidence="3" key="3">
    <citation type="submission" date="2025-09" db="UniProtKB">
        <authorList>
            <consortium name="Ensembl"/>
        </authorList>
    </citation>
    <scope>IDENTIFICATION</scope>
</reference>
<dbReference type="Proteomes" id="UP000007635">
    <property type="component" value="Chromosome V"/>
</dbReference>
<dbReference type="GO" id="GO:0003676">
    <property type="term" value="F:nucleic acid binding"/>
    <property type="evidence" value="ECO:0007669"/>
    <property type="project" value="InterPro"/>
</dbReference>
<dbReference type="InterPro" id="IPR036397">
    <property type="entry name" value="RNaseH_sf"/>
</dbReference>
<dbReference type="InterPro" id="IPR050951">
    <property type="entry name" value="Retrovirus_Pol_polyprotein"/>
</dbReference>
<sequence>MLLANTSGGRAPPVCVLPGVSVSEHSGHSEGAVASSAVGGGPVRADRHGPHRAVSPERTRISLCVGPHWLRNAVSGGSAAAQHLCKKRSRRLLFQVISRVGIPKEILTDQGTSFLSRTLRELYRLLGIKSFRTSVYHPQTDGLERMNKTLKSMIRKFISEDERNWDHWLDPLLFAVREVPQASTGFSPFELWFGRGAGPD</sequence>
<evidence type="ECO:0000313" key="4">
    <source>
        <dbReference type="Proteomes" id="UP000007635"/>
    </source>
</evidence>
<evidence type="ECO:0000313" key="3">
    <source>
        <dbReference type="Ensembl" id="ENSGACP00000051111.1"/>
    </source>
</evidence>
<reference evidence="3" key="2">
    <citation type="submission" date="2025-08" db="UniProtKB">
        <authorList>
            <consortium name="Ensembl"/>
        </authorList>
    </citation>
    <scope>IDENTIFICATION</scope>
</reference>
<evidence type="ECO:0000256" key="1">
    <source>
        <dbReference type="SAM" id="MobiDB-lite"/>
    </source>
</evidence>
<feature type="region of interest" description="Disordered" evidence="1">
    <location>
        <begin position="26"/>
        <end position="55"/>
    </location>
</feature>
<dbReference type="SUPFAM" id="SSF53098">
    <property type="entry name" value="Ribonuclease H-like"/>
    <property type="match status" value="1"/>
</dbReference>
<dbReference type="InterPro" id="IPR001584">
    <property type="entry name" value="Integrase_cat-core"/>
</dbReference>
<accession>A0AAQ4QLX3</accession>
<dbReference type="Ensembl" id="ENSGACT00000041550.1">
    <property type="protein sequence ID" value="ENSGACP00000051111.1"/>
    <property type="gene ID" value="ENSGACG00000030792.1"/>
</dbReference>
<protein>
    <recommendedName>
        <fullName evidence="2">Integrase catalytic domain-containing protein</fullName>
    </recommendedName>
</protein>
<dbReference type="PROSITE" id="PS50994">
    <property type="entry name" value="INTEGRASE"/>
    <property type="match status" value="1"/>
</dbReference>
<dbReference type="AlphaFoldDB" id="A0AAQ4QLX3"/>
<dbReference type="PANTHER" id="PTHR37984">
    <property type="entry name" value="PROTEIN CBG26694"/>
    <property type="match status" value="1"/>
</dbReference>
<dbReference type="PANTHER" id="PTHR37984:SF15">
    <property type="entry name" value="INTEGRASE CATALYTIC DOMAIN-CONTAINING PROTEIN"/>
    <property type="match status" value="1"/>
</dbReference>
<organism evidence="3 4">
    <name type="scientific">Gasterosteus aculeatus aculeatus</name>
    <name type="common">three-spined stickleback</name>
    <dbReference type="NCBI Taxonomy" id="481459"/>
    <lineage>
        <taxon>Eukaryota</taxon>
        <taxon>Metazoa</taxon>
        <taxon>Chordata</taxon>
        <taxon>Craniata</taxon>
        <taxon>Vertebrata</taxon>
        <taxon>Euteleostomi</taxon>
        <taxon>Actinopterygii</taxon>
        <taxon>Neopterygii</taxon>
        <taxon>Teleostei</taxon>
        <taxon>Neoteleostei</taxon>
        <taxon>Acanthomorphata</taxon>
        <taxon>Eupercaria</taxon>
        <taxon>Perciformes</taxon>
        <taxon>Cottioidei</taxon>
        <taxon>Gasterosteales</taxon>
        <taxon>Gasterosteidae</taxon>
        <taxon>Gasterosteus</taxon>
    </lineage>
</organism>
<feature type="compositionally biased region" description="Basic and acidic residues" evidence="1">
    <location>
        <begin position="44"/>
        <end position="55"/>
    </location>
</feature>
<feature type="domain" description="Integrase catalytic" evidence="2">
    <location>
        <begin position="92"/>
        <end position="196"/>
    </location>
</feature>
<dbReference type="Gene3D" id="3.30.420.10">
    <property type="entry name" value="Ribonuclease H-like superfamily/Ribonuclease H"/>
    <property type="match status" value="1"/>
</dbReference>
<dbReference type="InterPro" id="IPR012337">
    <property type="entry name" value="RNaseH-like_sf"/>
</dbReference>
<reference evidence="3 4" key="1">
    <citation type="journal article" date="2021" name="G3 (Bethesda)">
        <title>Improved contiguity of the threespine stickleback genome using long-read sequencing.</title>
        <authorList>
            <person name="Nath S."/>
            <person name="Shaw D.E."/>
            <person name="White M.A."/>
        </authorList>
    </citation>
    <scope>NUCLEOTIDE SEQUENCE [LARGE SCALE GENOMIC DNA]</scope>
    <source>
        <strain evidence="3 4">Lake Benthic</strain>
    </source>
</reference>
<dbReference type="GeneTree" id="ENSGT01050000244855"/>